<dbReference type="AlphaFoldDB" id="A0A7V4TH61"/>
<protein>
    <recommendedName>
        <fullName evidence="2">Molecular chaperone</fullName>
    </recommendedName>
</protein>
<reference evidence="1" key="1">
    <citation type="journal article" date="2020" name="mSystems">
        <title>Genome- and Community-Level Interaction Insights into Carbon Utilization and Element Cycling Functions of Hydrothermarchaeota in Hydrothermal Sediment.</title>
        <authorList>
            <person name="Zhou Z."/>
            <person name="Liu Y."/>
            <person name="Xu W."/>
            <person name="Pan J."/>
            <person name="Luo Z.H."/>
            <person name="Li M."/>
        </authorList>
    </citation>
    <scope>NUCLEOTIDE SEQUENCE [LARGE SCALE GENOMIC DNA]</scope>
    <source>
        <strain evidence="1">SpSt-82</strain>
    </source>
</reference>
<proteinExistence type="predicted"/>
<evidence type="ECO:0008006" key="2">
    <source>
        <dbReference type="Google" id="ProtNLM"/>
    </source>
</evidence>
<name>A0A7V4TH61_9BACT</name>
<gene>
    <name evidence="1" type="ORF">ENW11_05370</name>
</gene>
<dbReference type="EMBL" id="DTIY01000035">
    <property type="protein sequence ID" value="HGY39219.1"/>
    <property type="molecule type" value="Genomic_DNA"/>
</dbReference>
<sequence>MWKCFIVLEVTFFLLLPGYALGSIALGVSPPFLEVQMGSGVNRRVAIEVTNAAGVAVTVRCFLADLTLSPQGEVLLLPEGSSPLSLSPCVVLQDARVFTLEPGERRKVFLRLKIPPDVREGRYGAVVFETVPEGSGEVAVSIRTGALLFLLPRIRKTERISVTVKRDDEGSLRLSLENAGNVHVRVRGEVLVRTREGKLLHRAVFPQNEKNLLILPGGVREITVEWEKRPFPPGEYEVEVRVFGEDRRRLRPLGALRVFLALP</sequence>
<accession>A0A7V4TH61</accession>
<organism evidence="1">
    <name type="scientific">Candidatus Caldatribacterium saccharofermentans</name>
    <dbReference type="NCBI Taxonomy" id="1454753"/>
    <lineage>
        <taxon>Bacteria</taxon>
        <taxon>Pseudomonadati</taxon>
        <taxon>Atribacterota</taxon>
        <taxon>Atribacteria</taxon>
        <taxon>Atribacterales</taxon>
        <taxon>Candidatus Caldatribacteriaceae</taxon>
        <taxon>Candidatus Caldatribacterium</taxon>
    </lineage>
</organism>
<evidence type="ECO:0000313" key="1">
    <source>
        <dbReference type="EMBL" id="HGY39219.1"/>
    </source>
</evidence>
<comment type="caution">
    <text evidence="1">The sequence shown here is derived from an EMBL/GenBank/DDBJ whole genome shotgun (WGS) entry which is preliminary data.</text>
</comment>